<dbReference type="Gene3D" id="1.10.8.60">
    <property type="match status" value="1"/>
</dbReference>
<dbReference type="OrthoDB" id="1926878at2759"/>
<dbReference type="GO" id="GO:0046872">
    <property type="term" value="F:metal ion binding"/>
    <property type="evidence" value="ECO:0007669"/>
    <property type="project" value="UniProtKB-KW"/>
</dbReference>
<dbReference type="GO" id="GO:0003688">
    <property type="term" value="F:DNA replication origin binding"/>
    <property type="evidence" value="ECO:0007669"/>
    <property type="project" value="TreeGrafter"/>
</dbReference>
<feature type="compositionally biased region" description="Basic and acidic residues" evidence="12">
    <location>
        <begin position="158"/>
        <end position="209"/>
    </location>
</feature>
<name>A0A7D9IBP4_PARCT</name>
<keyword evidence="4 11" id="KW-0235">DNA replication</keyword>
<feature type="region of interest" description="Disordered" evidence="12">
    <location>
        <begin position="1"/>
        <end position="27"/>
    </location>
</feature>
<dbReference type="InterPro" id="IPR015163">
    <property type="entry name" value="Cdc6_C"/>
</dbReference>
<keyword evidence="8" id="KW-0460">Magnesium</keyword>
<evidence type="ECO:0000256" key="4">
    <source>
        <dbReference type="ARBA" id="ARBA00022705"/>
    </source>
</evidence>
<organism evidence="13 14">
    <name type="scientific">Paramuricea clavata</name>
    <name type="common">Red gorgonian</name>
    <name type="synonym">Violescent sea-whip</name>
    <dbReference type="NCBI Taxonomy" id="317549"/>
    <lineage>
        <taxon>Eukaryota</taxon>
        <taxon>Metazoa</taxon>
        <taxon>Cnidaria</taxon>
        <taxon>Anthozoa</taxon>
        <taxon>Octocorallia</taxon>
        <taxon>Malacalcyonacea</taxon>
        <taxon>Plexauridae</taxon>
        <taxon>Paramuricea</taxon>
    </lineage>
</organism>
<keyword evidence="5" id="KW-0479">Metal-binding</keyword>
<dbReference type="CDD" id="cd08768">
    <property type="entry name" value="Cdc6_C"/>
    <property type="match status" value="1"/>
</dbReference>
<dbReference type="GO" id="GO:0005524">
    <property type="term" value="F:ATP binding"/>
    <property type="evidence" value="ECO:0007669"/>
    <property type="project" value="UniProtKB-KW"/>
</dbReference>
<keyword evidence="6 11" id="KW-0547">Nucleotide-binding</keyword>
<evidence type="ECO:0000256" key="5">
    <source>
        <dbReference type="ARBA" id="ARBA00022723"/>
    </source>
</evidence>
<proteinExistence type="inferred from homology"/>
<feature type="region of interest" description="Disordered" evidence="12">
    <location>
        <begin position="56"/>
        <end position="352"/>
    </location>
</feature>
<feature type="compositionally biased region" description="Acidic residues" evidence="12">
    <location>
        <begin position="253"/>
        <end position="298"/>
    </location>
</feature>
<dbReference type="Pfam" id="PF09079">
    <property type="entry name" value="WHD_Cdc6"/>
    <property type="match status" value="1"/>
</dbReference>
<dbReference type="InterPro" id="IPR003959">
    <property type="entry name" value="ATPase_AAA_core"/>
</dbReference>
<dbReference type="FunFam" id="1.10.8.60:FF:000062">
    <property type="entry name" value="Origin recognition complex subunit 1"/>
    <property type="match status" value="1"/>
</dbReference>
<dbReference type="AlphaFoldDB" id="A0A7D9IBP4"/>
<accession>A0A7D9IBP4</accession>
<keyword evidence="14" id="KW-1185">Reference proteome</keyword>
<evidence type="ECO:0000256" key="1">
    <source>
        <dbReference type="ARBA" id="ARBA00004123"/>
    </source>
</evidence>
<dbReference type="CDD" id="cd00009">
    <property type="entry name" value="AAA"/>
    <property type="match status" value="1"/>
</dbReference>
<dbReference type="GO" id="GO:0006270">
    <property type="term" value="P:DNA replication initiation"/>
    <property type="evidence" value="ECO:0007669"/>
    <property type="project" value="TreeGrafter"/>
</dbReference>
<dbReference type="PANTHER" id="PTHR10763">
    <property type="entry name" value="CELL DIVISION CONTROL PROTEIN 6-RELATED"/>
    <property type="match status" value="1"/>
</dbReference>
<comment type="subunit">
    <text evidence="11">ORC is composed of six subunits.</text>
</comment>
<comment type="subcellular location">
    <subcellularLocation>
        <location evidence="1 11">Nucleus</location>
    </subcellularLocation>
</comment>
<protein>
    <recommendedName>
        <fullName evidence="3 11">Origin recognition complex subunit 1</fullName>
    </recommendedName>
</protein>
<evidence type="ECO:0000256" key="9">
    <source>
        <dbReference type="ARBA" id="ARBA00023125"/>
    </source>
</evidence>
<comment type="caution">
    <text evidence="13">The sequence shown here is derived from an EMBL/GenBank/DDBJ whole genome shotgun (WGS) entry which is preliminary data.</text>
</comment>
<keyword evidence="10 11" id="KW-0539">Nucleus</keyword>
<reference evidence="13" key="1">
    <citation type="submission" date="2020-04" db="EMBL/GenBank/DDBJ databases">
        <authorList>
            <person name="Alioto T."/>
            <person name="Alioto T."/>
            <person name="Gomez Garrido J."/>
        </authorList>
    </citation>
    <scope>NUCLEOTIDE SEQUENCE</scope>
    <source>
        <strain evidence="13">A484AB</strain>
    </source>
</reference>
<dbReference type="PANTHER" id="PTHR10763:SF23">
    <property type="entry name" value="ORIGIN RECOGNITION COMPLEX SUBUNIT 1"/>
    <property type="match status" value="1"/>
</dbReference>
<dbReference type="SUPFAM" id="SSF52540">
    <property type="entry name" value="P-loop containing nucleoside triphosphate hydrolases"/>
    <property type="match status" value="1"/>
</dbReference>
<comment type="similarity">
    <text evidence="2 11">Belongs to the ORC1 family.</text>
</comment>
<keyword evidence="7 11" id="KW-0067">ATP-binding</keyword>
<gene>
    <name evidence="13" type="ORF">PACLA_8A007396</name>
</gene>
<dbReference type="Pfam" id="PF00004">
    <property type="entry name" value="AAA"/>
    <property type="match status" value="1"/>
</dbReference>
<evidence type="ECO:0000256" key="3">
    <source>
        <dbReference type="ARBA" id="ARBA00019081"/>
    </source>
</evidence>
<evidence type="ECO:0000256" key="2">
    <source>
        <dbReference type="ARBA" id="ARBA00008398"/>
    </source>
</evidence>
<dbReference type="Pfam" id="PF22606">
    <property type="entry name" value="Cdc6-ORC-like_ATPase_lid"/>
    <property type="match status" value="1"/>
</dbReference>
<dbReference type="SMART" id="SM00382">
    <property type="entry name" value="AAA"/>
    <property type="match status" value="1"/>
</dbReference>
<evidence type="ECO:0000256" key="10">
    <source>
        <dbReference type="ARBA" id="ARBA00023242"/>
    </source>
</evidence>
<evidence type="ECO:0000256" key="7">
    <source>
        <dbReference type="ARBA" id="ARBA00022840"/>
    </source>
</evidence>
<evidence type="ECO:0000256" key="11">
    <source>
        <dbReference type="RuleBase" id="RU365058"/>
    </source>
</evidence>
<evidence type="ECO:0000256" key="12">
    <source>
        <dbReference type="SAM" id="MobiDB-lite"/>
    </source>
</evidence>
<dbReference type="FunFam" id="3.40.50.300:FF:000199">
    <property type="entry name" value="Origin recognition complex subunit 1"/>
    <property type="match status" value="1"/>
</dbReference>
<dbReference type="InterPro" id="IPR050311">
    <property type="entry name" value="ORC1/CDC6"/>
</dbReference>
<sequence length="757" mass="85976">KKNSTSTRSAGKRKASKSIPDETEVQSKFKRCLADSRKYGQFDTLEVMDLLSDEDVFQNDDNKSEASSYVSEEQTPVVDRKRANSKATPRTAGNRKISADQLNRRASGHKTNKAEANTSRECIEIDDDDIEEIENRDNNVSKSRKTTKQNSRVAQKTPRKEVKTPRTTPRKEVKTPRTTPRKDVKTPRTTPRKEVKTLRTTARNKEVKTPRKTPQKGMATSKTEETKSNKKKGRNIVTKDKGEKKKKQTNDEHSDDDSVEEYEPTNEEDNEESETEDEEELSESEELQSEEDEPEDDCVASRRKSRKKSAKTPTRSKKRSTTKRKQPNTTPKRKSIPSPKTPKSRRKSRLSFATPCIPVRAQSCKTPVTPLEKARASLHVSAVPGSLPCREQQFEDIYSFVEGKLSDDTGSCMYISGVPGTGKTATVHEVIRWLEGLRESDQVPDFKFYEINGMKVTQPNQVYVMFYKFLTGQKATADHASSLLDKYFNNPGKRKEHIILLVDELDQLWTRKQDVMYHLFDWPTRRLSKLIVLAIANTMDLPERMMINRVSSRLGLTRMTFQPYTYSQLQEIVTSRIRELDAFEPDAVQLVARKVAALSGDARRCLDICRRAVEIAEQEALSSKTKQELVGMPHVEKALNEMFSSPKIVAMKNLSMMEGYMLKSVLAEFRRTGLEEASFSGVYSQLLVLCRMEGVSAPASSLAFTVCSRLGAIRLLLVDSGRCDIQQRIRLNVNKDDILFALKTAKKETRENIGKSR</sequence>
<comment type="function">
    <text evidence="11">Component of the origin recognition complex (ORC) that binds origins of replication. DNA-binding is ATP-dependent, however specific DNA sequences that define origins of replication have not been identified so far. ORC is required to assemble the pre-replication complex necessary to initiate DNA replication.</text>
</comment>
<evidence type="ECO:0000256" key="8">
    <source>
        <dbReference type="ARBA" id="ARBA00022842"/>
    </source>
</evidence>
<evidence type="ECO:0000313" key="13">
    <source>
        <dbReference type="EMBL" id="CAB4005724.1"/>
    </source>
</evidence>
<dbReference type="EMBL" id="CACRXK020005293">
    <property type="protein sequence ID" value="CAB4005724.1"/>
    <property type="molecule type" value="Genomic_DNA"/>
</dbReference>
<dbReference type="Gene3D" id="3.40.50.300">
    <property type="entry name" value="P-loop containing nucleotide triphosphate hydrolases"/>
    <property type="match status" value="1"/>
</dbReference>
<dbReference type="InterPro" id="IPR027417">
    <property type="entry name" value="P-loop_NTPase"/>
</dbReference>
<feature type="non-terminal residue" evidence="13">
    <location>
        <position position="1"/>
    </location>
</feature>
<dbReference type="SMART" id="SM01074">
    <property type="entry name" value="Cdc6_C"/>
    <property type="match status" value="1"/>
</dbReference>
<dbReference type="InterPro" id="IPR054425">
    <property type="entry name" value="Cdc6_ORC1-like_ATPase_lid"/>
</dbReference>
<dbReference type="GO" id="GO:0033314">
    <property type="term" value="P:mitotic DNA replication checkpoint signaling"/>
    <property type="evidence" value="ECO:0007669"/>
    <property type="project" value="TreeGrafter"/>
</dbReference>
<feature type="compositionally biased region" description="Basic residues" evidence="12">
    <location>
        <begin position="301"/>
        <end position="335"/>
    </location>
</feature>
<dbReference type="GO" id="GO:0005664">
    <property type="term" value="C:nuclear origin of replication recognition complex"/>
    <property type="evidence" value="ECO:0007669"/>
    <property type="project" value="TreeGrafter"/>
</dbReference>
<dbReference type="GO" id="GO:0016887">
    <property type="term" value="F:ATP hydrolysis activity"/>
    <property type="evidence" value="ECO:0007669"/>
    <property type="project" value="InterPro"/>
</dbReference>
<evidence type="ECO:0000313" key="14">
    <source>
        <dbReference type="Proteomes" id="UP001152795"/>
    </source>
</evidence>
<feature type="compositionally biased region" description="Polar residues" evidence="12">
    <location>
        <begin position="65"/>
        <end position="74"/>
    </location>
</feature>
<keyword evidence="9 11" id="KW-0238">DNA-binding</keyword>
<dbReference type="Proteomes" id="UP001152795">
    <property type="component" value="Unassembled WGS sequence"/>
</dbReference>
<feature type="compositionally biased region" description="Basic and acidic residues" evidence="12">
    <location>
        <begin position="237"/>
        <end position="252"/>
    </location>
</feature>
<evidence type="ECO:0000256" key="6">
    <source>
        <dbReference type="ARBA" id="ARBA00022741"/>
    </source>
</evidence>
<dbReference type="InterPro" id="IPR003593">
    <property type="entry name" value="AAA+_ATPase"/>
</dbReference>